<sequence length="320" mass="36216">MDDNNSQEFVAGQEITMKVRLTREQLSMLNEWSAMVPTLYLLDICVVGATKLSAGSLDKQPRKASLIAALRDLDRPNNCVSYLCALMEKVSDSRGLLTFDELKTQILADVSYLRGFFKNARIVEGDDFLIEFLEELMGRPIENNRAEYLSFLKILNNDFKLQNPIPPTQRLCKAKEIIQEASALSISVQHPIVTISLACLYGNAAAKKLMKFKADPDKFDSENALADVLLISRFAKIKLEIEHYGRNGAPYQRVHFITDDNGLSELVKNFKARSVKHKDKLDGRETLLTMTVELEKLLIEASPEDYEEITNLLSQEEVHN</sequence>
<protein>
    <submittedName>
        <fullName evidence="1">Uncharacterized protein</fullName>
    </submittedName>
</protein>
<comment type="caution">
    <text evidence="1">The sequence shown here is derived from an EMBL/GenBank/DDBJ whole genome shotgun (WGS) entry which is preliminary data.</text>
</comment>
<organism evidence="1 2">
    <name type="scientific">Proteobacteria bacterium 228</name>
    <dbReference type="NCBI Taxonomy" id="2083153"/>
    <lineage>
        <taxon>Bacteria</taxon>
        <taxon>Pseudomonadati</taxon>
        <taxon>Pseudomonadota</taxon>
    </lineage>
</organism>
<dbReference type="Proteomes" id="UP000238196">
    <property type="component" value="Unassembled WGS sequence"/>
</dbReference>
<evidence type="ECO:0000313" key="2">
    <source>
        <dbReference type="Proteomes" id="UP000238196"/>
    </source>
</evidence>
<dbReference type="AlphaFoldDB" id="A0A2S5KQ52"/>
<name>A0A2S5KQ52_9PROT</name>
<evidence type="ECO:0000313" key="1">
    <source>
        <dbReference type="EMBL" id="PPC76964.1"/>
    </source>
</evidence>
<proteinExistence type="predicted"/>
<dbReference type="OrthoDB" id="7011846at2"/>
<gene>
    <name evidence="1" type="ORF">C4K68_12680</name>
</gene>
<dbReference type="EMBL" id="PRLP01000036">
    <property type="protein sequence ID" value="PPC76964.1"/>
    <property type="molecule type" value="Genomic_DNA"/>
</dbReference>
<accession>A0A2S5KQ52</accession>
<reference evidence="1 2" key="1">
    <citation type="submission" date="2018-02" db="EMBL/GenBank/DDBJ databases">
        <title>novel marine gammaproteobacteria from coastal saline agro ecosystem.</title>
        <authorList>
            <person name="Krishnan R."/>
            <person name="Ramesh Kumar N."/>
        </authorList>
    </citation>
    <scope>NUCLEOTIDE SEQUENCE [LARGE SCALE GENOMIC DNA]</scope>
    <source>
        <strain evidence="1 2">228</strain>
    </source>
</reference>